<evidence type="ECO:0000259" key="1">
    <source>
        <dbReference type="PROSITE" id="PS50164"/>
    </source>
</evidence>
<dbReference type="RefSeq" id="WP_138327970.1">
    <property type="nucleotide sequence ID" value="NZ_VCDI01000012.1"/>
</dbReference>
<protein>
    <recommendedName>
        <fullName evidence="1">GIY-YIG domain-containing protein</fullName>
    </recommendedName>
</protein>
<dbReference type="PROSITE" id="PS50164">
    <property type="entry name" value="GIY_YIG"/>
    <property type="match status" value="1"/>
</dbReference>
<proteinExistence type="predicted"/>
<evidence type="ECO:0000313" key="2">
    <source>
        <dbReference type="EMBL" id="TLU70636.1"/>
    </source>
</evidence>
<dbReference type="OrthoDB" id="7274871at2"/>
<dbReference type="InterPro" id="IPR000305">
    <property type="entry name" value="GIY-YIG_endonuc"/>
</dbReference>
<sequence length="87" mass="9667">MLNGRIVYVGKTGDLRRRFENYRRGDKNRYRVKQLIQAALADGMTASVLLATPGASEWNGLPVDLVDGLEAGLIRAVRPEWNRVGLA</sequence>
<gene>
    <name evidence="2" type="ORF">FE263_20805</name>
</gene>
<dbReference type="EMBL" id="VCDI01000012">
    <property type="protein sequence ID" value="TLU70636.1"/>
    <property type="molecule type" value="Genomic_DNA"/>
</dbReference>
<dbReference type="AlphaFoldDB" id="A0A5R9J5K5"/>
<dbReference type="Gene3D" id="3.40.1440.40">
    <property type="match status" value="1"/>
</dbReference>
<evidence type="ECO:0000313" key="3">
    <source>
        <dbReference type="Proteomes" id="UP000305654"/>
    </source>
</evidence>
<dbReference type="SUPFAM" id="SSF82771">
    <property type="entry name" value="GIY-YIG endonuclease"/>
    <property type="match status" value="1"/>
</dbReference>
<dbReference type="InterPro" id="IPR053748">
    <property type="entry name" value="Host_DNA_Degrad_Endo"/>
</dbReference>
<dbReference type="Proteomes" id="UP000305654">
    <property type="component" value="Unassembled WGS sequence"/>
</dbReference>
<name>A0A5R9J5K5_9PROT</name>
<feature type="domain" description="GIY-YIG" evidence="1">
    <location>
        <begin position="1"/>
        <end position="83"/>
    </location>
</feature>
<dbReference type="InterPro" id="IPR035901">
    <property type="entry name" value="GIY-YIG_endonuc_sf"/>
</dbReference>
<accession>A0A5R9J5K5</accession>
<comment type="caution">
    <text evidence="2">The sequence shown here is derived from an EMBL/GenBank/DDBJ whole genome shotgun (WGS) entry which is preliminary data.</text>
</comment>
<organism evidence="2 3">
    <name type="scientific">Lichenicoccus roseus</name>
    <dbReference type="NCBI Taxonomy" id="2683649"/>
    <lineage>
        <taxon>Bacteria</taxon>
        <taxon>Pseudomonadati</taxon>
        <taxon>Pseudomonadota</taxon>
        <taxon>Alphaproteobacteria</taxon>
        <taxon>Acetobacterales</taxon>
        <taxon>Acetobacteraceae</taxon>
        <taxon>Lichenicoccus</taxon>
    </lineage>
</organism>
<reference evidence="2 3" key="1">
    <citation type="submission" date="2019-05" db="EMBL/GenBank/DDBJ databases">
        <authorList>
            <person name="Pankratov T."/>
            <person name="Grouzdev D."/>
        </authorList>
    </citation>
    <scope>NUCLEOTIDE SEQUENCE [LARGE SCALE GENOMIC DNA]</scope>
    <source>
        <strain evidence="2 3">KEBCLARHB70R</strain>
    </source>
</reference>
<keyword evidence="3" id="KW-1185">Reference proteome</keyword>